<dbReference type="InterPro" id="IPR014729">
    <property type="entry name" value="Rossmann-like_a/b/a_fold"/>
</dbReference>
<dbReference type="Pfam" id="PF10458">
    <property type="entry name" value="Val_tRNA-synt_C"/>
    <property type="match status" value="1"/>
</dbReference>
<dbReference type="GO" id="GO:0005829">
    <property type="term" value="C:cytosol"/>
    <property type="evidence" value="ECO:0007669"/>
    <property type="project" value="TreeGrafter"/>
</dbReference>
<dbReference type="SUPFAM" id="SSF46589">
    <property type="entry name" value="tRNA-binding arm"/>
    <property type="match status" value="1"/>
</dbReference>
<accession>U7D987</accession>
<evidence type="ECO:0000256" key="10">
    <source>
        <dbReference type="ARBA" id="ARBA00047552"/>
    </source>
</evidence>
<dbReference type="InterPro" id="IPR033705">
    <property type="entry name" value="Anticodon_Ia_Val"/>
</dbReference>
<dbReference type="PANTHER" id="PTHR11946">
    <property type="entry name" value="VALYL-TRNA SYNTHETASES"/>
    <property type="match status" value="1"/>
</dbReference>
<evidence type="ECO:0000256" key="9">
    <source>
        <dbReference type="ARBA" id="ARBA00023146"/>
    </source>
</evidence>
<dbReference type="FunFam" id="1.10.287.380:FF:000001">
    <property type="entry name" value="Valine--tRNA ligase"/>
    <property type="match status" value="1"/>
</dbReference>
<evidence type="ECO:0000256" key="11">
    <source>
        <dbReference type="ARBA" id="ARBA00060830"/>
    </source>
</evidence>
<dbReference type="SUPFAM" id="SSF52374">
    <property type="entry name" value="Nucleotidylyl transferase"/>
    <property type="match status" value="1"/>
</dbReference>
<evidence type="ECO:0000256" key="7">
    <source>
        <dbReference type="ARBA" id="ARBA00022917"/>
    </source>
</evidence>
<dbReference type="SUPFAM" id="SSF47323">
    <property type="entry name" value="Anticodon-binding domain of a subclass of class I aminoacyl-tRNA synthetases"/>
    <property type="match status" value="1"/>
</dbReference>
<dbReference type="InterPro" id="IPR013155">
    <property type="entry name" value="M/V/L/I-tRNA-synth_anticd-bd"/>
</dbReference>
<comment type="similarity">
    <text evidence="11 12">Belongs to the class-I aminoacyl-tRNA synthetase family. ValS type 1 subfamily.</text>
</comment>
<dbReference type="eggNOG" id="COG0525">
    <property type="taxonomic scope" value="Bacteria"/>
</dbReference>
<sequence>MEKQYNPAAVEDKIYAKWQSENTFAAQENTSRETYSIVIPPPNVTGILHMGHALNNTIQDILTRYKRMDGFEALWLPGTDHAGIATQNVVERKLAQRGESRHSLGRERFLEEVWRWKDEYHTTITTQLKRLGSSCDWDKERFTMDEGLSQAVRKVFVDLYREGLVYRGKYIVNWCPRCHTALADDEVEHHTKASHLWHFCYPLSDGTGHVEVATTRPETMLGDTAVAVNPKDSRYGHLIGKTLRLPIVDREIPIVGDNFVSSEFGTGCVKVTPAHDPNDYQMGQTHNLEYIVILDETGCVTGPVPEKYKGVDRFDARKMVLADLEDLGLMGSIVDHDHSVGHCYRCDTIIEPYYSDQWFVKMKPLAQDALKAAQDGSLTFYPKRWKKTYVNWMEDIRDWCISRQIWWGHRIPVWYCQECGEIIVEMEDPTQCSACSSHNITQDEDVLDTWFSSWLWPFSTMGWPNDTALLQSFFPTDTLVTAPEILFFWVARMVMSSLHFTGKLPFSHVVLHGTVRDKSGKKMSKSLGNSIDPLEIIEKYGTDALRFSLITITAQGADVYLGKDTFDLGRNFANKLWNASRFLLGNLSEPLQFSELPEPTQQKEEDRWILHRYATTVEAVRHALETFRFNEACHLLYDFIWRDYCDWYVEAKKSSFYAPQNEEERRNAYNVASYVLAGALKLLHPVMPFITEEIWMHMRKKITHTAIMNGDTLMLEEYPQIEKNLYQEELGDKFDLLKEMIAALRTIRSENNVPPAKKGSALIIASSPELAEWFSALSYLFTDLANLSDITIDTTASEPDFAGQEVVKGQRLYLHLAGLIDKSVEMDRLQKEISRLEKVLGGLEKKLSNEAFLAKAPGAVVAKEQEKRAGVADTLEKLRTSFEKMK</sequence>
<evidence type="ECO:0000259" key="15">
    <source>
        <dbReference type="Pfam" id="PF10458"/>
    </source>
</evidence>
<evidence type="ECO:0000256" key="8">
    <source>
        <dbReference type="ARBA" id="ARBA00023054"/>
    </source>
</evidence>
<evidence type="ECO:0000256" key="12">
    <source>
        <dbReference type="HAMAP-Rule" id="MF_02004"/>
    </source>
</evidence>
<dbReference type="InterPro" id="IPR010978">
    <property type="entry name" value="tRNA-bd_arm"/>
</dbReference>
<feature type="short sequence motif" description="'KMSKS' region" evidence="12">
    <location>
        <begin position="522"/>
        <end position="526"/>
    </location>
</feature>
<feature type="short sequence motif" description="'HIGH' region" evidence="12">
    <location>
        <begin position="42"/>
        <end position="52"/>
    </location>
</feature>
<dbReference type="EC" id="6.1.1.9" evidence="12"/>
<evidence type="ECO:0000256" key="1">
    <source>
        <dbReference type="ARBA" id="ARBA00004496"/>
    </source>
</evidence>
<dbReference type="Pfam" id="PF08264">
    <property type="entry name" value="Anticodon_1"/>
    <property type="match status" value="1"/>
</dbReference>
<organism evidence="16 17">
    <name type="scientific">Chitinivibrio alkaliphilus ACht1</name>
    <dbReference type="NCBI Taxonomy" id="1313304"/>
    <lineage>
        <taxon>Bacteria</taxon>
        <taxon>Pseudomonadati</taxon>
        <taxon>Fibrobacterota</taxon>
        <taxon>Chitinivibrionia</taxon>
        <taxon>Chitinivibrionales</taxon>
        <taxon>Chitinivibrionaceae</taxon>
        <taxon>Chitinivibrio</taxon>
    </lineage>
</organism>
<dbReference type="Proteomes" id="UP000017148">
    <property type="component" value="Unassembled WGS sequence"/>
</dbReference>
<dbReference type="PATRIC" id="fig|1313304.3.peg.2056"/>
<keyword evidence="8 12" id="KW-0175">Coiled coil</keyword>
<comment type="subunit">
    <text evidence="2 12">Monomer.</text>
</comment>
<comment type="domain">
    <text evidence="12">ValRS has two distinct active sites: one for aminoacylation and one for editing. The misactivated threonine is translocated from the active site to the editing site.</text>
</comment>
<evidence type="ECO:0000313" key="16">
    <source>
        <dbReference type="EMBL" id="ERP30965.1"/>
    </source>
</evidence>
<dbReference type="InterPro" id="IPR002300">
    <property type="entry name" value="aa-tRNA-synth_Ia"/>
</dbReference>
<dbReference type="GO" id="GO:0006438">
    <property type="term" value="P:valyl-tRNA aminoacylation"/>
    <property type="evidence" value="ECO:0007669"/>
    <property type="project" value="UniProtKB-UniRule"/>
</dbReference>
<dbReference type="InterPro" id="IPR019499">
    <property type="entry name" value="Val-tRNA_synth_tRNA-bd"/>
</dbReference>
<feature type="domain" description="Valyl-tRNA synthetase tRNA-binding arm" evidence="15">
    <location>
        <begin position="825"/>
        <end position="886"/>
    </location>
</feature>
<evidence type="ECO:0000256" key="6">
    <source>
        <dbReference type="ARBA" id="ARBA00022840"/>
    </source>
</evidence>
<comment type="domain">
    <text evidence="12">The C-terminal coiled-coil domain is crucial for aminoacylation activity.</text>
</comment>
<evidence type="ECO:0000313" key="17">
    <source>
        <dbReference type="Proteomes" id="UP000017148"/>
    </source>
</evidence>
<dbReference type="NCBIfam" id="NF004349">
    <property type="entry name" value="PRK05729.1"/>
    <property type="match status" value="1"/>
</dbReference>
<keyword evidence="4 12" id="KW-0436">Ligase</keyword>
<gene>
    <name evidence="12" type="primary">valS</name>
    <name evidence="16" type="ORF">CALK_2160</name>
</gene>
<dbReference type="PROSITE" id="PS00178">
    <property type="entry name" value="AA_TRNA_LIGASE_I"/>
    <property type="match status" value="1"/>
</dbReference>
<keyword evidence="5 12" id="KW-0547">Nucleotide-binding</keyword>
<keyword evidence="17" id="KW-1185">Reference proteome</keyword>
<dbReference type="PRINTS" id="PR00986">
    <property type="entry name" value="TRNASYNTHVAL"/>
</dbReference>
<dbReference type="InterPro" id="IPR002303">
    <property type="entry name" value="Valyl-tRNA_ligase"/>
</dbReference>
<reference evidence="16 17" key="1">
    <citation type="journal article" date="2013" name="Environ. Microbiol.">
        <title>Genome analysis of Chitinivibrio alkaliphilus gen. nov., sp. nov., a novel extremely haloalkaliphilic anaerobic chitinolytic bacterium from the candidate phylum Termite Group 3.</title>
        <authorList>
            <person name="Sorokin D.Y."/>
            <person name="Gumerov V.M."/>
            <person name="Rakitin A.L."/>
            <person name="Beletsky A.V."/>
            <person name="Damste J.S."/>
            <person name="Muyzer G."/>
            <person name="Mardanov A.V."/>
            <person name="Ravin N.V."/>
        </authorList>
    </citation>
    <scope>NUCLEOTIDE SEQUENCE [LARGE SCALE GENOMIC DNA]</scope>
    <source>
        <strain evidence="16 17">ACht1</strain>
    </source>
</reference>
<comment type="function">
    <text evidence="12">Catalyzes the attachment of valine to tRNA(Val). As ValRS can inadvertently accommodate and process structurally similar amino acids such as threonine, to avoid such errors, it has a 'posttransfer' editing activity that hydrolyzes mischarged Thr-tRNA(Val) in a tRNA-dependent manner.</text>
</comment>
<dbReference type="EMBL" id="ASJR01000024">
    <property type="protein sequence ID" value="ERP30965.1"/>
    <property type="molecule type" value="Genomic_DNA"/>
</dbReference>
<dbReference type="STRING" id="1313304.CALK_2160"/>
<dbReference type="Pfam" id="PF00133">
    <property type="entry name" value="tRNA-synt_1"/>
    <property type="match status" value="1"/>
</dbReference>
<dbReference type="InterPro" id="IPR001412">
    <property type="entry name" value="aa-tRNA-synth_I_CS"/>
</dbReference>
<dbReference type="Gene3D" id="3.40.50.620">
    <property type="entry name" value="HUPs"/>
    <property type="match status" value="2"/>
</dbReference>
<keyword evidence="9 12" id="KW-0030">Aminoacyl-tRNA synthetase</keyword>
<comment type="subcellular location">
    <subcellularLocation>
        <location evidence="1 12">Cytoplasm</location>
    </subcellularLocation>
</comment>
<keyword evidence="7 12" id="KW-0648">Protein biosynthesis</keyword>
<evidence type="ECO:0000256" key="5">
    <source>
        <dbReference type="ARBA" id="ARBA00022741"/>
    </source>
</evidence>
<evidence type="ECO:0000256" key="2">
    <source>
        <dbReference type="ARBA" id="ARBA00011245"/>
    </source>
</evidence>
<dbReference type="HAMAP" id="MF_02004">
    <property type="entry name" value="Val_tRNA_synth_type1"/>
    <property type="match status" value="1"/>
</dbReference>
<keyword evidence="3 12" id="KW-0963">Cytoplasm</keyword>
<dbReference type="GO" id="GO:0005524">
    <property type="term" value="F:ATP binding"/>
    <property type="evidence" value="ECO:0007669"/>
    <property type="project" value="UniProtKB-UniRule"/>
</dbReference>
<dbReference type="InterPro" id="IPR037118">
    <property type="entry name" value="Val-tRNA_synth_C_sf"/>
</dbReference>
<dbReference type="Gene3D" id="1.10.730.10">
    <property type="entry name" value="Isoleucyl-tRNA Synthetase, Domain 1"/>
    <property type="match status" value="1"/>
</dbReference>
<feature type="domain" description="Aminoacyl-tRNA synthetase class Ia" evidence="13">
    <location>
        <begin position="13"/>
        <end position="559"/>
    </location>
</feature>
<keyword evidence="6 12" id="KW-0067">ATP-binding</keyword>
<comment type="catalytic activity">
    <reaction evidence="10 12">
        <text>tRNA(Val) + L-valine + ATP = L-valyl-tRNA(Val) + AMP + diphosphate</text>
        <dbReference type="Rhea" id="RHEA:10704"/>
        <dbReference type="Rhea" id="RHEA-COMP:9672"/>
        <dbReference type="Rhea" id="RHEA-COMP:9708"/>
        <dbReference type="ChEBI" id="CHEBI:30616"/>
        <dbReference type="ChEBI" id="CHEBI:33019"/>
        <dbReference type="ChEBI" id="CHEBI:57762"/>
        <dbReference type="ChEBI" id="CHEBI:78442"/>
        <dbReference type="ChEBI" id="CHEBI:78537"/>
        <dbReference type="ChEBI" id="CHEBI:456215"/>
        <dbReference type="EC" id="6.1.1.9"/>
    </reaction>
</comment>
<feature type="coiled-coil region" evidence="12">
    <location>
        <begin position="819"/>
        <end position="846"/>
    </location>
</feature>
<dbReference type="CDD" id="cd07962">
    <property type="entry name" value="Anticodon_Ia_Val"/>
    <property type="match status" value="1"/>
</dbReference>
<protein>
    <recommendedName>
        <fullName evidence="12">Valine--tRNA ligase</fullName>
        <ecNumber evidence="12">6.1.1.9</ecNumber>
    </recommendedName>
    <alternativeName>
        <fullName evidence="12">Valyl-tRNA synthetase</fullName>
        <shortName evidence="12">ValRS</shortName>
    </alternativeName>
</protein>
<dbReference type="InterPro" id="IPR009080">
    <property type="entry name" value="tRNAsynth_Ia_anticodon-bd"/>
</dbReference>
<feature type="binding site" evidence="12">
    <location>
        <position position="525"/>
    </location>
    <ligand>
        <name>ATP</name>
        <dbReference type="ChEBI" id="CHEBI:30616"/>
    </ligand>
</feature>
<dbReference type="SUPFAM" id="SSF50677">
    <property type="entry name" value="ValRS/IleRS/LeuRS editing domain"/>
    <property type="match status" value="1"/>
</dbReference>
<dbReference type="GO" id="GO:0004832">
    <property type="term" value="F:valine-tRNA ligase activity"/>
    <property type="evidence" value="ECO:0007669"/>
    <property type="project" value="UniProtKB-UniRule"/>
</dbReference>
<dbReference type="CDD" id="cd00817">
    <property type="entry name" value="ValRS_core"/>
    <property type="match status" value="1"/>
</dbReference>
<dbReference type="OrthoDB" id="9810365at2"/>
<dbReference type="RefSeq" id="WP_022637538.1">
    <property type="nucleotide sequence ID" value="NZ_ASJR01000024.1"/>
</dbReference>
<evidence type="ECO:0000256" key="4">
    <source>
        <dbReference type="ARBA" id="ARBA00022598"/>
    </source>
</evidence>
<evidence type="ECO:0000256" key="3">
    <source>
        <dbReference type="ARBA" id="ARBA00022490"/>
    </source>
</evidence>
<dbReference type="Gene3D" id="1.10.287.380">
    <property type="entry name" value="Valyl-tRNA synthetase, C-terminal domain"/>
    <property type="match status" value="1"/>
</dbReference>
<feature type="domain" description="Methionyl/Valyl/Leucyl/Isoleucyl-tRNA synthetase anticodon-binding" evidence="14">
    <location>
        <begin position="606"/>
        <end position="758"/>
    </location>
</feature>
<dbReference type="FunFam" id="3.40.50.620:FF:000032">
    <property type="entry name" value="Valine--tRNA ligase"/>
    <property type="match status" value="1"/>
</dbReference>
<dbReference type="NCBIfam" id="TIGR00422">
    <property type="entry name" value="valS"/>
    <property type="match status" value="1"/>
</dbReference>
<dbReference type="Gene3D" id="3.90.740.10">
    <property type="entry name" value="Valyl/Leucyl/Isoleucyl-tRNA synthetase, editing domain"/>
    <property type="match status" value="1"/>
</dbReference>
<name>U7D987_9BACT</name>
<comment type="caution">
    <text evidence="16">The sequence shown here is derived from an EMBL/GenBank/DDBJ whole genome shotgun (WGS) entry which is preliminary data.</text>
</comment>
<dbReference type="PANTHER" id="PTHR11946:SF93">
    <property type="entry name" value="VALINE--TRNA LIGASE, CHLOROPLASTIC_MITOCHONDRIAL 2"/>
    <property type="match status" value="1"/>
</dbReference>
<dbReference type="InterPro" id="IPR009008">
    <property type="entry name" value="Val/Leu/Ile-tRNA-synth_edit"/>
</dbReference>
<evidence type="ECO:0000259" key="14">
    <source>
        <dbReference type="Pfam" id="PF08264"/>
    </source>
</evidence>
<dbReference type="FunFam" id="3.40.50.620:FF:000098">
    <property type="entry name" value="Valine--tRNA ligase"/>
    <property type="match status" value="1"/>
</dbReference>
<dbReference type="GO" id="GO:0002161">
    <property type="term" value="F:aminoacyl-tRNA deacylase activity"/>
    <property type="evidence" value="ECO:0007669"/>
    <property type="project" value="InterPro"/>
</dbReference>
<proteinExistence type="inferred from homology"/>
<dbReference type="AlphaFoldDB" id="U7D987"/>
<evidence type="ECO:0000259" key="13">
    <source>
        <dbReference type="Pfam" id="PF00133"/>
    </source>
</evidence>